<evidence type="ECO:0000256" key="16">
    <source>
        <dbReference type="ARBA" id="ARBA00029579"/>
    </source>
</evidence>
<keyword evidence="13" id="KW-0406">Ion transport</keyword>
<evidence type="ECO:0000256" key="9">
    <source>
        <dbReference type="ARBA" id="ARBA00022842"/>
    </source>
</evidence>
<keyword evidence="11" id="KW-0630">Potassium</keyword>
<dbReference type="FunFam" id="1.10.287.70:FF:000015">
    <property type="entry name" value="Calcium-activated potassium channel subunit alpha-1 isoform X7"/>
    <property type="match status" value="1"/>
</dbReference>
<dbReference type="OrthoDB" id="10035564at2759"/>
<evidence type="ECO:0000256" key="13">
    <source>
        <dbReference type="ARBA" id="ARBA00023065"/>
    </source>
</evidence>
<dbReference type="SUPFAM" id="SSF51735">
    <property type="entry name" value="NAD(P)-binding Rossmann-fold domains"/>
    <property type="match status" value="1"/>
</dbReference>
<keyword evidence="3" id="KW-1003">Cell membrane</keyword>
<evidence type="ECO:0000256" key="6">
    <source>
        <dbReference type="ARBA" id="ARBA00022723"/>
    </source>
</evidence>
<reference evidence="21" key="1">
    <citation type="submission" date="2022-03" db="EMBL/GenBank/DDBJ databases">
        <authorList>
            <person name="Martin C."/>
        </authorList>
    </citation>
    <scope>NUCLEOTIDE SEQUENCE</scope>
</reference>
<dbReference type="FunFam" id="3.40.50.720:FF:000005">
    <property type="entry name" value="calcium-activated potassium channel subunit alpha-1 isoform X6"/>
    <property type="match status" value="1"/>
</dbReference>
<evidence type="ECO:0000256" key="10">
    <source>
        <dbReference type="ARBA" id="ARBA00022882"/>
    </source>
</evidence>
<dbReference type="PRINTS" id="PR01449">
    <property type="entry name" value="BKCHANNELA"/>
</dbReference>
<accession>A0A8J1T6B8</accession>
<name>A0A8J1T6B8_OWEFU</name>
<feature type="transmembrane region" description="Helical" evidence="19">
    <location>
        <begin position="27"/>
        <end position="51"/>
    </location>
</feature>
<dbReference type="SUPFAM" id="SSF81324">
    <property type="entry name" value="Voltage-gated potassium channels"/>
    <property type="match status" value="1"/>
</dbReference>
<dbReference type="EMBL" id="CAIIXF020000005">
    <property type="protein sequence ID" value="CAH1784200.1"/>
    <property type="molecule type" value="Genomic_DNA"/>
</dbReference>
<evidence type="ECO:0000256" key="12">
    <source>
        <dbReference type="ARBA" id="ARBA00022989"/>
    </source>
</evidence>
<dbReference type="GO" id="GO:0060072">
    <property type="term" value="F:large conductance calcium-activated potassium channel activity"/>
    <property type="evidence" value="ECO:0007669"/>
    <property type="project" value="TreeGrafter"/>
</dbReference>
<dbReference type="InterPro" id="IPR013099">
    <property type="entry name" value="K_chnl_dom"/>
</dbReference>
<keyword evidence="8" id="KW-0106">Calcium</keyword>
<comment type="subcellular location">
    <subcellularLocation>
        <location evidence="1">Cell membrane</location>
        <topology evidence="1">Multi-pass membrane protein</topology>
    </subcellularLocation>
</comment>
<evidence type="ECO:0000256" key="8">
    <source>
        <dbReference type="ARBA" id="ARBA00022837"/>
    </source>
</evidence>
<evidence type="ECO:0000256" key="3">
    <source>
        <dbReference type="ARBA" id="ARBA00022475"/>
    </source>
</evidence>
<dbReference type="Pfam" id="PF21014">
    <property type="entry name" value="Slowpoke_C"/>
    <property type="match status" value="1"/>
</dbReference>
<proteinExistence type="predicted"/>
<keyword evidence="15" id="KW-0407">Ion channel</keyword>
<keyword evidence="22" id="KW-1185">Reference proteome</keyword>
<dbReference type="Proteomes" id="UP000749559">
    <property type="component" value="Unassembled WGS sequence"/>
</dbReference>
<evidence type="ECO:0000256" key="5">
    <source>
        <dbReference type="ARBA" id="ARBA00022692"/>
    </source>
</evidence>
<feature type="domain" description="RCK N-terminal" evidence="20">
    <location>
        <begin position="355"/>
        <end position="496"/>
    </location>
</feature>
<evidence type="ECO:0000256" key="7">
    <source>
        <dbReference type="ARBA" id="ARBA00022826"/>
    </source>
</evidence>
<dbReference type="PROSITE" id="PS51201">
    <property type="entry name" value="RCK_N"/>
    <property type="match status" value="1"/>
</dbReference>
<evidence type="ECO:0000256" key="11">
    <source>
        <dbReference type="ARBA" id="ARBA00022958"/>
    </source>
</evidence>
<dbReference type="InterPro" id="IPR047871">
    <property type="entry name" value="K_chnl_Slo-like"/>
</dbReference>
<dbReference type="Gene3D" id="1.20.120.350">
    <property type="entry name" value="Voltage-gated potassium channels. Chain C"/>
    <property type="match status" value="1"/>
</dbReference>
<keyword evidence="5 19" id="KW-0812">Transmembrane</keyword>
<dbReference type="InterPro" id="IPR036291">
    <property type="entry name" value="NAD(P)-bd_dom_sf"/>
</dbReference>
<dbReference type="InterPro" id="IPR003148">
    <property type="entry name" value="RCK_N"/>
</dbReference>
<evidence type="ECO:0000256" key="19">
    <source>
        <dbReference type="SAM" id="Phobius"/>
    </source>
</evidence>
<dbReference type="PANTHER" id="PTHR10027">
    <property type="entry name" value="CALCIUM-ACTIVATED POTASSIUM CHANNEL ALPHA CHAIN"/>
    <property type="match status" value="1"/>
</dbReference>
<dbReference type="Pfam" id="PF03493">
    <property type="entry name" value="BK_channel_a"/>
    <property type="match status" value="1"/>
</dbReference>
<dbReference type="InterPro" id="IPR027359">
    <property type="entry name" value="Volt_channel_dom_sf"/>
</dbReference>
<dbReference type="PANTHER" id="PTHR10027:SF33">
    <property type="entry name" value="CALCIUM-ACTIVATED POTASSIUM CHANNEL SUBUNIT ALPHA-1-RELATED"/>
    <property type="match status" value="1"/>
</dbReference>
<keyword evidence="10" id="KW-0851">Voltage-gated channel</keyword>
<dbReference type="InterPro" id="IPR048735">
    <property type="entry name" value="Slowpoke-like_C"/>
</dbReference>
<evidence type="ECO:0000256" key="1">
    <source>
        <dbReference type="ARBA" id="ARBA00004651"/>
    </source>
</evidence>
<evidence type="ECO:0000256" key="15">
    <source>
        <dbReference type="ARBA" id="ARBA00023303"/>
    </source>
</evidence>
<feature type="transmembrane region" description="Helical" evidence="19">
    <location>
        <begin position="197"/>
        <end position="221"/>
    </location>
</feature>
<organism evidence="21 22">
    <name type="scientific">Owenia fusiformis</name>
    <name type="common">Polychaete worm</name>
    <dbReference type="NCBI Taxonomy" id="6347"/>
    <lineage>
        <taxon>Eukaryota</taxon>
        <taxon>Metazoa</taxon>
        <taxon>Spiralia</taxon>
        <taxon>Lophotrochozoa</taxon>
        <taxon>Annelida</taxon>
        <taxon>Polychaeta</taxon>
        <taxon>Sedentaria</taxon>
        <taxon>Canalipalpata</taxon>
        <taxon>Sabellida</taxon>
        <taxon>Oweniida</taxon>
        <taxon>Oweniidae</taxon>
        <taxon>Owenia</taxon>
    </lineage>
</organism>
<keyword evidence="2" id="KW-0813">Transport</keyword>
<evidence type="ECO:0000313" key="21">
    <source>
        <dbReference type="EMBL" id="CAH1784200.1"/>
    </source>
</evidence>
<feature type="transmembrane region" description="Helical" evidence="19">
    <location>
        <begin position="286"/>
        <end position="304"/>
    </location>
</feature>
<evidence type="ECO:0000256" key="14">
    <source>
        <dbReference type="ARBA" id="ARBA00023136"/>
    </source>
</evidence>
<evidence type="ECO:0000256" key="4">
    <source>
        <dbReference type="ARBA" id="ARBA00022538"/>
    </source>
</evidence>
<keyword evidence="4" id="KW-0633">Potassium transport</keyword>
<dbReference type="Gene3D" id="1.10.287.70">
    <property type="match status" value="1"/>
</dbReference>
<comment type="catalytic activity">
    <reaction evidence="17">
        <text>K(+)(in) = K(+)(out)</text>
        <dbReference type="Rhea" id="RHEA:29463"/>
        <dbReference type="ChEBI" id="CHEBI:29103"/>
    </reaction>
</comment>
<evidence type="ECO:0000259" key="20">
    <source>
        <dbReference type="PROSITE" id="PS51201"/>
    </source>
</evidence>
<keyword evidence="9" id="KW-0460">Magnesium</keyword>
<dbReference type="GO" id="GO:0045211">
    <property type="term" value="C:postsynaptic membrane"/>
    <property type="evidence" value="ECO:0007669"/>
    <property type="project" value="TreeGrafter"/>
</dbReference>
<keyword evidence="14 19" id="KW-0472">Membrane</keyword>
<dbReference type="Gene3D" id="3.40.50.720">
    <property type="entry name" value="NAD(P)-binding Rossmann-like Domain"/>
    <property type="match status" value="2"/>
</dbReference>
<dbReference type="GO" id="GO:0046872">
    <property type="term" value="F:metal ion binding"/>
    <property type="evidence" value="ECO:0007669"/>
    <property type="project" value="UniProtKB-KW"/>
</dbReference>
<comment type="caution">
    <text evidence="21">The sequence shown here is derived from an EMBL/GenBank/DDBJ whole genome shotgun (WGS) entry which is preliminary data.</text>
</comment>
<dbReference type="InterPro" id="IPR003929">
    <property type="entry name" value="K_chnl_BK_asu"/>
</dbReference>
<sequence length="1078" mass="122499">MELNTSYSFNETQTSGTVILCKGSGQWFLFLSSSIVTFVIGLFAILIFRLVRYATYRTPNQRILLTPKDRTSSEDISSRGSRTSPQEKIKLYDGLSNSTRRNGCTDCIWLRIQEKTRDIASGQTLAGKLVVTMSTVASTLSFILYLIDATRYGEDSYLHLETCTPFFQNPTQIIDFILNLYLLAYFVLRFIAASNRLLFWVQLFSFVDYFTIPCGFVGVVLGRNWLGLRFTRVMIIYQIPNVLQQWNLLTNSRNIKKAKFFMLFLSVWVGSAGFVHLVENAGGHKLTYWDCVYFLIVSMSTVGYGDISCRTTLGKIFIVIFIVSAIALFTSVLPELVELISSRNKYGGTYKKKYDRHVVVCGHITYETVSRFLRDFLHGDREVKDINIVFLSKKHPDVELKALIKSQFTYVKYYQGNAINAADLERVKLKECDACLVLTNKQCIDPDAEDAANIMRVIAVKDYCEKTRMIVQLMLHRNKNHLVNIAGWHMGRDEVICMSELEMAFIAQSCIAPGISTMMANLFMMISTKHDEGSKHRRRDSGDCPEWKKQFIQGADLEIYMVPLSDTFVGTPFPAIAEICYKELGILLIGVEIKKLYGTEILLNPNSRVAITTDVKAILLANTLDEAKKVTDYGCSVNRFIGSLHSVTVTTTSVTSNKIDGEDKNENSKASEQIAHRQTSEIEPRPLDHDITTKSTENPCEATEELFDITGMFHWCQRRTIDEANLLDSQNKHSLSNMNGHIVVCLLAKADSPQIGLANFVKPLRASNWRRHELKDILIIGRLEYIKQEWATLQNFPNVYFIEGDPLARTLLRMGKVNHCRMCVALAAPTRNIHDDPLLQDKEVLLCTLNIKKMLFSATKKLSIKDADSTFLEEMQSWTVQGSQIVPILTKLENDSAVQFLEQDDDEDESEEFYMTKAFACGRVFAVSVLDSLMSAIYFNKNVLNLIDSLITGGSIPELDLVLAEGVGMLPGSRKNIEDRRNRCRITQVSFDDEPLQQFNITEMGSSYGSLVLWALKKHGILCLGLYRLLNNNNNISSSEVKHKRYVVTNPPMDFMLYKSDRVYCIEPYYKQQHETRK</sequence>
<dbReference type="GO" id="GO:0034702">
    <property type="term" value="C:monoatomic ion channel complex"/>
    <property type="evidence" value="ECO:0007669"/>
    <property type="project" value="UniProtKB-KW"/>
</dbReference>
<feature type="compositionally biased region" description="Basic and acidic residues" evidence="18">
    <location>
        <begin position="659"/>
        <end position="692"/>
    </location>
</feature>
<dbReference type="AlphaFoldDB" id="A0A8J1T6B8"/>
<evidence type="ECO:0000256" key="2">
    <source>
        <dbReference type="ARBA" id="ARBA00022448"/>
    </source>
</evidence>
<feature type="region of interest" description="Disordered" evidence="18">
    <location>
        <begin position="657"/>
        <end position="695"/>
    </location>
</feature>
<evidence type="ECO:0000313" key="22">
    <source>
        <dbReference type="Proteomes" id="UP000749559"/>
    </source>
</evidence>
<evidence type="ECO:0000256" key="18">
    <source>
        <dbReference type="SAM" id="MobiDB-lite"/>
    </source>
</evidence>
<feature type="transmembrane region" description="Helical" evidence="19">
    <location>
        <begin position="260"/>
        <end position="280"/>
    </location>
</feature>
<evidence type="ECO:0000256" key="17">
    <source>
        <dbReference type="ARBA" id="ARBA00034430"/>
    </source>
</evidence>
<gene>
    <name evidence="21" type="ORF">OFUS_LOCUS10440</name>
</gene>
<dbReference type="Pfam" id="PF07885">
    <property type="entry name" value="Ion_trans_2"/>
    <property type="match status" value="1"/>
</dbReference>
<keyword evidence="7" id="KW-0631">Potassium channel</keyword>
<keyword evidence="12 19" id="KW-1133">Transmembrane helix</keyword>
<feature type="transmembrane region" description="Helical" evidence="19">
    <location>
        <begin position="167"/>
        <end position="188"/>
    </location>
</feature>
<feature type="transmembrane region" description="Helical" evidence="19">
    <location>
        <begin position="316"/>
        <end position="334"/>
    </location>
</feature>
<dbReference type="Pfam" id="PF22614">
    <property type="entry name" value="Slo-like_RCK"/>
    <property type="match status" value="2"/>
</dbReference>
<protein>
    <recommendedName>
        <fullName evidence="16">BK channel</fullName>
    </recommendedName>
</protein>
<keyword evidence="6" id="KW-0479">Metal-binding</keyword>